<dbReference type="SMART" id="SM00184">
    <property type="entry name" value="RING"/>
    <property type="match status" value="1"/>
</dbReference>
<feature type="repeat" description="Filamin" evidence="15">
    <location>
        <begin position="752"/>
        <end position="855"/>
    </location>
</feature>
<evidence type="ECO:0000256" key="9">
    <source>
        <dbReference type="ARBA" id="ARBA00022833"/>
    </source>
</evidence>
<evidence type="ECO:0000259" key="18">
    <source>
        <dbReference type="PROSITE" id="PS50119"/>
    </source>
</evidence>
<dbReference type="SUPFAM" id="SSF57845">
    <property type="entry name" value="B-box zinc-binding domain"/>
    <property type="match status" value="1"/>
</dbReference>
<keyword evidence="16" id="KW-1133">Transmembrane helix</keyword>
<dbReference type="Gene3D" id="3.30.160.60">
    <property type="entry name" value="Classic Zinc Finger"/>
    <property type="match status" value="1"/>
</dbReference>
<dbReference type="InterPro" id="IPR000315">
    <property type="entry name" value="Znf_B-box"/>
</dbReference>
<feature type="transmembrane region" description="Helical" evidence="16">
    <location>
        <begin position="7"/>
        <end position="31"/>
    </location>
</feature>
<evidence type="ECO:0000259" key="17">
    <source>
        <dbReference type="PROSITE" id="PS50089"/>
    </source>
</evidence>
<evidence type="ECO:0000256" key="6">
    <source>
        <dbReference type="ARBA" id="ARBA00022729"/>
    </source>
</evidence>
<evidence type="ECO:0000256" key="11">
    <source>
        <dbReference type="ARBA" id="ARBA00023157"/>
    </source>
</evidence>
<evidence type="ECO:0000256" key="13">
    <source>
        <dbReference type="ARBA" id="ARBA00023319"/>
    </source>
</evidence>
<keyword evidence="8 14" id="KW-0863">Zinc-finger</keyword>
<dbReference type="Pfam" id="PF13445">
    <property type="entry name" value="zf-RING_UBOX"/>
    <property type="match status" value="1"/>
</dbReference>
<dbReference type="PROSITE" id="PS50119">
    <property type="entry name" value="ZF_BBOX"/>
    <property type="match status" value="2"/>
</dbReference>
<dbReference type="InterPro" id="IPR017868">
    <property type="entry name" value="Filamin/ABP280_repeat-like"/>
</dbReference>
<keyword evidence="13" id="KW-0393">Immunoglobulin domain</keyword>
<dbReference type="InterPro" id="IPR047153">
    <property type="entry name" value="TRIM45/56/19-like"/>
</dbReference>
<comment type="caution">
    <text evidence="20">The sequence shown here is derived from an EMBL/GenBank/DDBJ whole genome shotgun (WGS) entry which is preliminary data.</text>
</comment>
<dbReference type="InterPro" id="IPR036179">
    <property type="entry name" value="Ig-like_dom_sf"/>
</dbReference>
<gene>
    <name evidence="20" type="ORF">KOW79_005289</name>
</gene>
<dbReference type="InterPro" id="IPR013083">
    <property type="entry name" value="Znf_RING/FYVE/PHD"/>
</dbReference>
<dbReference type="OrthoDB" id="264520at2759"/>
<feature type="domain" description="B box-type" evidence="18">
    <location>
        <begin position="538"/>
        <end position="585"/>
    </location>
</feature>
<keyword evidence="12" id="KW-0325">Glycoprotein</keyword>
<evidence type="ECO:0000313" key="21">
    <source>
        <dbReference type="Proteomes" id="UP000824219"/>
    </source>
</evidence>
<keyword evidence="10 16" id="KW-0472">Membrane</keyword>
<evidence type="ECO:0000256" key="3">
    <source>
        <dbReference type="ARBA" id="ARBA00008518"/>
    </source>
</evidence>
<dbReference type="EMBL" id="JAHKSW010000006">
    <property type="protein sequence ID" value="KAG7331320.1"/>
    <property type="molecule type" value="Genomic_DNA"/>
</dbReference>
<dbReference type="GO" id="GO:0050863">
    <property type="term" value="P:regulation of T cell activation"/>
    <property type="evidence" value="ECO:0007669"/>
    <property type="project" value="UniProtKB-ARBA"/>
</dbReference>
<evidence type="ECO:0000256" key="15">
    <source>
        <dbReference type="PROSITE-ProRule" id="PRU00087"/>
    </source>
</evidence>
<keyword evidence="6" id="KW-0732">Signal</keyword>
<organism evidence="20 21">
    <name type="scientific">Hemibagrus wyckioides</name>
    <dbReference type="NCBI Taxonomy" id="337641"/>
    <lineage>
        <taxon>Eukaryota</taxon>
        <taxon>Metazoa</taxon>
        <taxon>Chordata</taxon>
        <taxon>Craniata</taxon>
        <taxon>Vertebrata</taxon>
        <taxon>Euteleostomi</taxon>
        <taxon>Actinopterygii</taxon>
        <taxon>Neopterygii</taxon>
        <taxon>Teleostei</taxon>
        <taxon>Ostariophysi</taxon>
        <taxon>Siluriformes</taxon>
        <taxon>Bagridae</taxon>
        <taxon>Hemibagrus</taxon>
    </lineage>
</organism>
<protein>
    <recommendedName>
        <fullName evidence="4">RING-type E3 ubiquitin transferase</fullName>
        <ecNumber evidence="4">2.3.2.27</ecNumber>
    </recommendedName>
</protein>
<dbReference type="SMART" id="SM00336">
    <property type="entry name" value="BBOX"/>
    <property type="match status" value="2"/>
</dbReference>
<evidence type="ECO:0000256" key="10">
    <source>
        <dbReference type="ARBA" id="ARBA00023136"/>
    </source>
</evidence>
<dbReference type="GO" id="GO:0061630">
    <property type="term" value="F:ubiquitin protein ligase activity"/>
    <property type="evidence" value="ECO:0007669"/>
    <property type="project" value="UniProtKB-EC"/>
</dbReference>
<dbReference type="GO" id="GO:1903037">
    <property type="term" value="P:regulation of leukocyte cell-cell adhesion"/>
    <property type="evidence" value="ECO:0007669"/>
    <property type="project" value="UniProtKB-ARBA"/>
</dbReference>
<evidence type="ECO:0000256" key="4">
    <source>
        <dbReference type="ARBA" id="ARBA00012483"/>
    </source>
</evidence>
<dbReference type="InterPro" id="IPR013106">
    <property type="entry name" value="Ig_V-set"/>
</dbReference>
<evidence type="ECO:0000256" key="14">
    <source>
        <dbReference type="PROSITE-ProRule" id="PRU00024"/>
    </source>
</evidence>
<dbReference type="FunFam" id="2.60.40.10:FF:000142">
    <property type="entry name" value="V-set domain-containing T-cell activation inhibitor 1"/>
    <property type="match status" value="1"/>
</dbReference>
<dbReference type="InterPro" id="IPR007110">
    <property type="entry name" value="Ig-like_dom"/>
</dbReference>
<evidence type="ECO:0000256" key="16">
    <source>
        <dbReference type="SAM" id="Phobius"/>
    </source>
</evidence>
<dbReference type="PROSITE" id="PS00518">
    <property type="entry name" value="ZF_RING_1"/>
    <property type="match status" value="1"/>
</dbReference>
<comment type="subcellular location">
    <subcellularLocation>
        <location evidence="2">Membrane</location>
    </subcellularLocation>
</comment>
<dbReference type="InterPro" id="IPR013783">
    <property type="entry name" value="Ig-like_fold"/>
</dbReference>
<accession>A0A9D3P1Q2</accession>
<dbReference type="EC" id="2.3.2.27" evidence="4"/>
<dbReference type="Proteomes" id="UP000824219">
    <property type="component" value="Linkage Group LG06"/>
</dbReference>
<dbReference type="Pfam" id="PF07686">
    <property type="entry name" value="V-set"/>
    <property type="match status" value="1"/>
</dbReference>
<evidence type="ECO:0000256" key="7">
    <source>
        <dbReference type="ARBA" id="ARBA00022737"/>
    </source>
</evidence>
<dbReference type="InterPro" id="IPR017907">
    <property type="entry name" value="Znf_RING_CS"/>
</dbReference>
<dbReference type="AlphaFoldDB" id="A0A9D3P1Q2"/>
<dbReference type="Pfam" id="PF00643">
    <property type="entry name" value="zf-B_box"/>
    <property type="match status" value="1"/>
</dbReference>
<dbReference type="InterPro" id="IPR001841">
    <property type="entry name" value="Znf_RING"/>
</dbReference>
<dbReference type="PROSITE" id="PS50194">
    <property type="entry name" value="FILAMIN_REPEAT"/>
    <property type="match status" value="1"/>
</dbReference>
<feature type="domain" description="Ig-like" evidence="19">
    <location>
        <begin position="174"/>
        <end position="235"/>
    </location>
</feature>
<dbReference type="GO" id="GO:0016020">
    <property type="term" value="C:membrane"/>
    <property type="evidence" value="ECO:0007669"/>
    <property type="project" value="UniProtKB-SubCell"/>
</dbReference>
<dbReference type="InterPro" id="IPR014756">
    <property type="entry name" value="Ig_E-set"/>
</dbReference>
<dbReference type="SMART" id="SM00406">
    <property type="entry name" value="IGv"/>
    <property type="match status" value="1"/>
</dbReference>
<evidence type="ECO:0000256" key="5">
    <source>
        <dbReference type="ARBA" id="ARBA00022723"/>
    </source>
</evidence>
<sequence length="938" mass="102932">MASIGQIIFWSMIVLIFVMAGLIILLLAIAFSVSQGSVTTSTPFPVGNLGQDVILDCNFQTKTSQVSSDVSITWQKDGLTGVVYQYQNNADHLTEQNTLFKNRAKLFPDAITTGNASLLLRTVRMEDEGVYRCSVTTSGVTGTVSINLRVGVFSAPNITSSNSMLTANAPRWLPKPDVTWLNQNGMQLNSSTEFYNISMGIVQVMSNLHVQVTEGTYTCIIQNALVTAVSEATVRDNGVLTRTDFIFNSSPNIIPSHVTGTAFVLFCILNTCRAVDGDTAATRFDNRSERVAMKTPPTNAYALVDWSDSDVLKHQCESVLPDPLFSRGARILERYCNGGSVLARVRGIIIFLQIALGIVTMSTCGEKSARGDVKDIAMNNKKSINGHVRNPRAFCSVCKRMYREPKLLSCLHTFCSDCIRQLEPFSPLSGQGESPGRERVHSLTVLCPECDSEVELPRSGVDGLTTDHLALDEVFMETLLLGKSAVCDLCGDAEAGQRCEVCSLNLCDFCSQAHRRQKRTSSHAIHSLEELKRQGRLSRPVLCSLHPGQELRLFCETCDLTVCLECAATFHRDHRCSPMHEVIHQHGDRIRQLVSRNLRPRLVRLEEVLRCVDVSQEALQSRAEAMAREIQAFAQAYTSAVETHCHSLLRSLEDLRVQRRNQLQLQRAQLQQAVCDIRGSVDFAERLLTCGSETEILSVKGVTTRRLMSLFELGYDPNLTSVSHDIGESICFLPQEPAGQVEGFPMVGVLQAKTVDPSKCTIQGEGVQQCVEGQKCEFTLVCRDSAGEPMAKGGDSVLVSIIHTEKKECKVEATVTDNNDGSYAVSYTPMEQGSYSMWVCVKAQHVKGSPFALTVKRKFQRHCGMFHCCSFCSSGGAKEARCGCPGTMPGGFQGCGHGHKGHPGKPHWSCCGSVLESSECVRSVVSGSHRGHVRTVEL</sequence>
<dbReference type="SMART" id="SM00409">
    <property type="entry name" value="IG"/>
    <property type="match status" value="1"/>
</dbReference>
<dbReference type="Pfam" id="PF00630">
    <property type="entry name" value="Filamin"/>
    <property type="match status" value="1"/>
</dbReference>
<comment type="similarity">
    <text evidence="3">Belongs to the TRIM/RBCC family.</text>
</comment>
<keyword evidence="9" id="KW-0862">Zinc</keyword>
<keyword evidence="7" id="KW-0677">Repeat</keyword>
<evidence type="ECO:0000256" key="2">
    <source>
        <dbReference type="ARBA" id="ARBA00004370"/>
    </source>
</evidence>
<proteinExistence type="inferred from homology"/>
<dbReference type="Gene3D" id="3.30.40.10">
    <property type="entry name" value="Zinc/RING finger domain, C3HC4 (zinc finger)"/>
    <property type="match status" value="1"/>
</dbReference>
<keyword evidence="11" id="KW-1015">Disulfide bond</keyword>
<evidence type="ECO:0000259" key="19">
    <source>
        <dbReference type="PROSITE" id="PS50835"/>
    </source>
</evidence>
<feature type="domain" description="B box-type" evidence="18">
    <location>
        <begin position="482"/>
        <end position="528"/>
    </location>
</feature>
<dbReference type="InterPro" id="IPR027370">
    <property type="entry name" value="Znf-RING_euk"/>
</dbReference>
<evidence type="ECO:0000256" key="12">
    <source>
        <dbReference type="ARBA" id="ARBA00023180"/>
    </source>
</evidence>
<evidence type="ECO:0000313" key="20">
    <source>
        <dbReference type="EMBL" id="KAG7331320.1"/>
    </source>
</evidence>
<dbReference type="InterPro" id="IPR001298">
    <property type="entry name" value="Filamin/ABP280_rpt"/>
</dbReference>
<dbReference type="GO" id="GO:0008270">
    <property type="term" value="F:zinc ion binding"/>
    <property type="evidence" value="ECO:0007669"/>
    <property type="project" value="UniProtKB-KW"/>
</dbReference>
<feature type="domain" description="Ig-like" evidence="19">
    <location>
        <begin position="50"/>
        <end position="147"/>
    </location>
</feature>
<evidence type="ECO:0000256" key="8">
    <source>
        <dbReference type="ARBA" id="ARBA00022771"/>
    </source>
</evidence>
<dbReference type="GO" id="GO:0007399">
    <property type="term" value="P:nervous system development"/>
    <property type="evidence" value="ECO:0007669"/>
    <property type="project" value="UniProtKB-ARBA"/>
</dbReference>
<dbReference type="SUPFAM" id="SSF48726">
    <property type="entry name" value="Immunoglobulin"/>
    <property type="match status" value="2"/>
</dbReference>
<dbReference type="PANTHER" id="PTHR25462:SF291">
    <property type="entry name" value="E3 UBIQUITIN-PROTEIN LIGASE TRIM45"/>
    <property type="match status" value="1"/>
</dbReference>
<feature type="domain" description="RING-type" evidence="17">
    <location>
        <begin position="395"/>
        <end position="451"/>
    </location>
</feature>
<reference evidence="20 21" key="1">
    <citation type="submission" date="2021-06" db="EMBL/GenBank/DDBJ databases">
        <title>Chromosome-level genome assembly of the red-tail catfish (Hemibagrus wyckioides).</title>
        <authorList>
            <person name="Shao F."/>
        </authorList>
    </citation>
    <scope>NUCLEOTIDE SEQUENCE [LARGE SCALE GENOMIC DNA]</scope>
    <source>
        <strain evidence="20">EC202008001</strain>
        <tissue evidence="20">Blood</tissue>
    </source>
</reference>
<dbReference type="PROSITE" id="PS50835">
    <property type="entry name" value="IG_LIKE"/>
    <property type="match status" value="2"/>
</dbReference>
<keyword evidence="16" id="KW-0812">Transmembrane</keyword>
<dbReference type="CDD" id="cd19785">
    <property type="entry name" value="Bbox2_TRIM45_C-X"/>
    <property type="match status" value="1"/>
</dbReference>
<comment type="catalytic activity">
    <reaction evidence="1">
        <text>S-ubiquitinyl-[E2 ubiquitin-conjugating enzyme]-L-cysteine + [acceptor protein]-L-lysine = [E2 ubiquitin-conjugating enzyme]-L-cysteine + N(6)-ubiquitinyl-[acceptor protein]-L-lysine.</text>
        <dbReference type="EC" id="2.3.2.27"/>
    </reaction>
</comment>
<dbReference type="CDD" id="cd19809">
    <property type="entry name" value="Bbox1_TRIM45_C-X"/>
    <property type="match status" value="1"/>
</dbReference>
<dbReference type="SUPFAM" id="SSF57850">
    <property type="entry name" value="RING/U-box"/>
    <property type="match status" value="1"/>
</dbReference>
<dbReference type="SUPFAM" id="SSF81296">
    <property type="entry name" value="E set domains"/>
    <property type="match status" value="1"/>
</dbReference>
<dbReference type="GO" id="GO:0005654">
    <property type="term" value="C:nucleoplasm"/>
    <property type="evidence" value="ECO:0007669"/>
    <property type="project" value="TreeGrafter"/>
</dbReference>
<name>A0A9D3P1Q2_9TELE</name>
<dbReference type="PROSITE" id="PS50089">
    <property type="entry name" value="ZF_RING_2"/>
    <property type="match status" value="1"/>
</dbReference>
<dbReference type="InterPro" id="IPR003599">
    <property type="entry name" value="Ig_sub"/>
</dbReference>
<evidence type="ECO:0000256" key="1">
    <source>
        <dbReference type="ARBA" id="ARBA00000900"/>
    </source>
</evidence>
<dbReference type="SMART" id="SM00557">
    <property type="entry name" value="IG_FLMN"/>
    <property type="match status" value="1"/>
</dbReference>
<keyword evidence="21" id="KW-1185">Reference proteome</keyword>
<dbReference type="PANTHER" id="PTHR25462">
    <property type="entry name" value="BONUS, ISOFORM C-RELATED"/>
    <property type="match status" value="1"/>
</dbReference>
<keyword evidence="5" id="KW-0479">Metal-binding</keyword>
<dbReference type="Gene3D" id="2.60.40.10">
    <property type="entry name" value="Immunoglobulins"/>
    <property type="match status" value="3"/>
</dbReference>